<dbReference type="GO" id="GO:0008654">
    <property type="term" value="P:phospholipid biosynthetic process"/>
    <property type="evidence" value="ECO:0007669"/>
    <property type="project" value="InterPro"/>
</dbReference>
<organism evidence="7 8">
    <name type="scientific">Prototheca wickerhamii</name>
    <dbReference type="NCBI Taxonomy" id="3111"/>
    <lineage>
        <taxon>Eukaryota</taxon>
        <taxon>Viridiplantae</taxon>
        <taxon>Chlorophyta</taxon>
        <taxon>core chlorophytes</taxon>
        <taxon>Trebouxiophyceae</taxon>
        <taxon>Chlorellales</taxon>
        <taxon>Chlorellaceae</taxon>
        <taxon>Prototheca</taxon>
    </lineage>
</organism>
<dbReference type="InterPro" id="IPR014472">
    <property type="entry name" value="CHOPT"/>
</dbReference>
<dbReference type="Pfam" id="PF01066">
    <property type="entry name" value="CDP-OH_P_transf"/>
    <property type="match status" value="1"/>
</dbReference>
<feature type="transmembrane region" description="Helical" evidence="6">
    <location>
        <begin position="140"/>
        <end position="158"/>
    </location>
</feature>
<evidence type="ECO:0000313" key="8">
    <source>
        <dbReference type="Proteomes" id="UP001255856"/>
    </source>
</evidence>
<dbReference type="PANTHER" id="PTHR10414:SF37">
    <property type="entry name" value="BB IN A BOXCAR, ISOFORM C"/>
    <property type="match status" value="1"/>
</dbReference>
<accession>A0AAD9II41</accession>
<evidence type="ECO:0000256" key="3">
    <source>
        <dbReference type="ARBA" id="ARBA00022679"/>
    </source>
</evidence>
<keyword evidence="6" id="KW-1133">Transmembrane helix</keyword>
<evidence type="ECO:0000256" key="6">
    <source>
        <dbReference type="SAM" id="Phobius"/>
    </source>
</evidence>
<evidence type="ECO:0008006" key="9">
    <source>
        <dbReference type="Google" id="ProtNLM"/>
    </source>
</evidence>
<feature type="transmembrane region" description="Helical" evidence="6">
    <location>
        <begin position="194"/>
        <end position="213"/>
    </location>
</feature>
<dbReference type="EMBL" id="JASFZW010000005">
    <property type="protein sequence ID" value="KAK2078116.1"/>
    <property type="molecule type" value="Genomic_DNA"/>
</dbReference>
<proteinExistence type="inferred from homology"/>
<reference evidence="7" key="1">
    <citation type="submission" date="2021-01" db="EMBL/GenBank/DDBJ databases">
        <authorList>
            <person name="Eckstrom K.M.E."/>
        </authorList>
    </citation>
    <scope>NUCLEOTIDE SEQUENCE</scope>
    <source>
        <strain evidence="7">UVCC 0001</strain>
    </source>
</reference>
<dbReference type="AlphaFoldDB" id="A0AAD9II41"/>
<evidence type="ECO:0000256" key="5">
    <source>
        <dbReference type="RuleBase" id="RU003750"/>
    </source>
</evidence>
<feature type="transmembrane region" description="Helical" evidence="6">
    <location>
        <begin position="78"/>
        <end position="96"/>
    </location>
</feature>
<sequence length="247" mass="27732">MGYLSKQALSGLKHYAYKPGGYTILDNWHQPFWNYTVELLPMWLAPNLVTLTGLAAVFAATLTGWYYDPDLLQESPRWVFGLMAFAQFFYLHVDCLDGKQARRTGSSSPLGQLFDHGCDTLVIQFVLATLVTSLDVPPSWMLTLGTLVICTPFIMAHWEEYHTGTMVYGNGLWGVTEANYAVVLLHFVSFVFGTGFWTAAPLAALAPAAAAWLRARACPRRPRWSASWPRCPRTASRCWAWPSWARS</sequence>
<comment type="similarity">
    <text evidence="2 5">Belongs to the CDP-alcohol phosphatidyltransferase class-I family.</text>
</comment>
<keyword evidence="8" id="KW-1185">Reference proteome</keyword>
<dbReference type="GO" id="GO:0016020">
    <property type="term" value="C:membrane"/>
    <property type="evidence" value="ECO:0007669"/>
    <property type="project" value="UniProtKB-SubCell"/>
</dbReference>
<evidence type="ECO:0000256" key="1">
    <source>
        <dbReference type="ARBA" id="ARBA00004370"/>
    </source>
</evidence>
<dbReference type="PANTHER" id="PTHR10414">
    <property type="entry name" value="ETHANOLAMINEPHOSPHOTRANSFERASE"/>
    <property type="match status" value="1"/>
</dbReference>
<dbReference type="Gene3D" id="1.20.120.1760">
    <property type="match status" value="1"/>
</dbReference>
<gene>
    <name evidence="7" type="ORF">QBZ16_003984</name>
</gene>
<evidence type="ECO:0000313" key="7">
    <source>
        <dbReference type="EMBL" id="KAK2078116.1"/>
    </source>
</evidence>
<dbReference type="InterPro" id="IPR000462">
    <property type="entry name" value="CDP-OH_P_trans"/>
</dbReference>
<evidence type="ECO:0000256" key="4">
    <source>
        <dbReference type="ARBA" id="ARBA00023136"/>
    </source>
</evidence>
<comment type="subcellular location">
    <subcellularLocation>
        <location evidence="1">Membrane</location>
    </subcellularLocation>
</comment>
<keyword evidence="4 6" id="KW-0472">Membrane</keyword>
<dbReference type="InterPro" id="IPR048254">
    <property type="entry name" value="CDP_ALCOHOL_P_TRANSF_CS"/>
</dbReference>
<protein>
    <recommendedName>
        <fullName evidence="9">Ethanolaminephosphotransferase</fullName>
    </recommendedName>
</protein>
<keyword evidence="6" id="KW-0812">Transmembrane</keyword>
<dbReference type="InterPro" id="IPR043130">
    <property type="entry name" value="CDP-OH_PTrfase_TM_dom"/>
</dbReference>
<dbReference type="PROSITE" id="PS00379">
    <property type="entry name" value="CDP_ALCOHOL_P_TRANSF"/>
    <property type="match status" value="1"/>
</dbReference>
<comment type="caution">
    <text evidence="7">The sequence shown here is derived from an EMBL/GenBank/DDBJ whole genome shotgun (WGS) entry which is preliminary data.</text>
</comment>
<dbReference type="Proteomes" id="UP001255856">
    <property type="component" value="Unassembled WGS sequence"/>
</dbReference>
<name>A0AAD9II41_PROWI</name>
<dbReference type="GO" id="GO:0016780">
    <property type="term" value="F:phosphotransferase activity, for other substituted phosphate groups"/>
    <property type="evidence" value="ECO:0007669"/>
    <property type="project" value="InterPro"/>
</dbReference>
<feature type="transmembrane region" description="Helical" evidence="6">
    <location>
        <begin position="48"/>
        <end position="66"/>
    </location>
</feature>
<evidence type="ECO:0000256" key="2">
    <source>
        <dbReference type="ARBA" id="ARBA00010441"/>
    </source>
</evidence>
<keyword evidence="3 5" id="KW-0808">Transferase</keyword>